<name>A0A847S4Y6_9NEIS</name>
<dbReference type="Proteomes" id="UP000587991">
    <property type="component" value="Unassembled WGS sequence"/>
</dbReference>
<evidence type="ECO:0000313" key="1">
    <source>
        <dbReference type="EMBL" id="NLR74187.1"/>
    </source>
</evidence>
<protein>
    <submittedName>
        <fullName evidence="1">Uncharacterized protein</fullName>
    </submittedName>
</protein>
<dbReference type="AlphaFoldDB" id="A0A847S4Y6"/>
<gene>
    <name evidence="1" type="ORF">HF682_03345</name>
</gene>
<comment type="caution">
    <text evidence="1">The sequence shown here is derived from an EMBL/GenBank/DDBJ whole genome shotgun (WGS) entry which is preliminary data.</text>
</comment>
<evidence type="ECO:0000313" key="2">
    <source>
        <dbReference type="Proteomes" id="UP000587991"/>
    </source>
</evidence>
<proteinExistence type="predicted"/>
<sequence>MDNQINELGLIDYTDALQCKIAFDCLIRPSFDRLNELTRQEVKKSLGYLVENPTYFPDLIEDRLLLCGVPFIAFRLFLSELWNTLFPLEDTSDYKPENYKIKNKPLALNQYSFSQPESESLQDRLNELYKKLLNR</sequence>
<dbReference type="EMBL" id="JABAIM010000001">
    <property type="protein sequence ID" value="NLR74187.1"/>
    <property type="molecule type" value="Genomic_DNA"/>
</dbReference>
<keyword evidence="2" id="KW-1185">Reference proteome</keyword>
<accession>A0A847S4Y6</accession>
<organism evidence="1 2">
    <name type="scientific">Leeia aquatica</name>
    <dbReference type="NCBI Taxonomy" id="2725557"/>
    <lineage>
        <taxon>Bacteria</taxon>
        <taxon>Pseudomonadati</taxon>
        <taxon>Pseudomonadota</taxon>
        <taxon>Betaproteobacteria</taxon>
        <taxon>Neisseriales</taxon>
        <taxon>Leeiaceae</taxon>
        <taxon>Leeia</taxon>
    </lineage>
</organism>
<reference evidence="1 2" key="1">
    <citation type="submission" date="2020-04" db="EMBL/GenBank/DDBJ databases">
        <title>Draft genome of Leeia sp. IMCC25680.</title>
        <authorList>
            <person name="Song J."/>
            <person name="Cho J.-C."/>
        </authorList>
    </citation>
    <scope>NUCLEOTIDE SEQUENCE [LARGE SCALE GENOMIC DNA]</scope>
    <source>
        <strain evidence="1 2">IMCC25680</strain>
    </source>
</reference>
<dbReference type="RefSeq" id="WP_168875816.1">
    <property type="nucleotide sequence ID" value="NZ_JABAIM010000001.1"/>
</dbReference>